<evidence type="ECO:0000259" key="1">
    <source>
        <dbReference type="PROSITE" id="PS50106"/>
    </source>
</evidence>
<dbReference type="InterPro" id="IPR001478">
    <property type="entry name" value="PDZ"/>
</dbReference>
<dbReference type="SUPFAM" id="SSF55486">
    <property type="entry name" value="Metalloproteases ('zincins'), catalytic domain"/>
    <property type="match status" value="1"/>
</dbReference>
<dbReference type="Pfam" id="PF05299">
    <property type="entry name" value="Peptidase_M61"/>
    <property type="match status" value="1"/>
</dbReference>
<evidence type="ECO:0000313" key="2">
    <source>
        <dbReference type="EMBL" id="BCN93380.1"/>
    </source>
</evidence>
<protein>
    <submittedName>
        <fullName evidence="2">Peptidase M61</fullName>
    </submittedName>
</protein>
<dbReference type="EMBL" id="AP024202">
    <property type="protein sequence ID" value="BCN93380.1"/>
    <property type="molecule type" value="Genomic_DNA"/>
</dbReference>
<dbReference type="Pfam" id="PF13180">
    <property type="entry name" value="PDZ_2"/>
    <property type="match status" value="1"/>
</dbReference>
<dbReference type="Gene3D" id="1.10.390.10">
    <property type="entry name" value="Neutral Protease Domain 2"/>
    <property type="match status" value="1"/>
</dbReference>
<dbReference type="Proteomes" id="UP001054820">
    <property type="component" value="Chromosome"/>
</dbReference>
<dbReference type="RefSeq" id="WP_237260457.1">
    <property type="nucleotide sequence ID" value="NZ_AP024202.1"/>
</dbReference>
<dbReference type="InterPro" id="IPR027268">
    <property type="entry name" value="Peptidase_M4/M1_CTD_sf"/>
</dbReference>
<dbReference type="PIRSF" id="PIRSF016493">
    <property type="entry name" value="Glycyl_aminpptds"/>
    <property type="match status" value="1"/>
</dbReference>
<dbReference type="Gene3D" id="2.30.42.10">
    <property type="match status" value="1"/>
</dbReference>
<dbReference type="SUPFAM" id="SSF50156">
    <property type="entry name" value="PDZ domain-like"/>
    <property type="match status" value="1"/>
</dbReference>
<dbReference type="InterPro" id="IPR007963">
    <property type="entry name" value="Peptidase_M61_catalytic"/>
</dbReference>
<proteinExistence type="predicted"/>
<dbReference type="InterPro" id="IPR036034">
    <property type="entry name" value="PDZ_sf"/>
</dbReference>
<dbReference type="Pfam" id="PF17899">
    <property type="entry name" value="Peptidase_M61_N"/>
    <property type="match status" value="1"/>
</dbReference>
<evidence type="ECO:0000313" key="3">
    <source>
        <dbReference type="Proteomes" id="UP001054820"/>
    </source>
</evidence>
<name>A0ABN6CWI9_9GAMM</name>
<dbReference type="InterPro" id="IPR040756">
    <property type="entry name" value="Peptidase_M61_N"/>
</dbReference>
<sequence>MIHYRISAFDPKAHYLKVSVHIAQPVQPVQYLRLPNWIPGSYLIRDFAKNITELNVTNNSGKTIHLDTIDKSNWSFKSDEAVIISYYVYAWDLSVRGAHFDQTHAFFNGTSAFLEVVGLEHQACQVTIEQSNISHKNHWKVATGLPKIDTDKQGFGLYQADNYNALIDYPVEMGAFTEIHFSACGVPHTMVITGVFDCDESRLKEDLIKICETEINLFGRPAPVEEYLFQVMVTGSDYGGLEHRNSTALICSRDDLPYKGMQKATDGYLQFLELCSHEYFHTWNVKRIQPKVYQDSDLQTPVYTNQLWWFEGVTSYYDSLILHRAGLVDTPTYLQLLAKQMTRVYRMPGRFKQSVSESSWLTWTKFYQQDENAPNAIISYYTKGSLIALALDLTIRKATQGKKSLDDILLYLWEQFGKTQIGIEDGQIEAICSQVSGVDLSQFFEDYLFGTKDIPFAELFAEFGYHFGLRAQSGLDDLGGDQGGDLVNDAANESVDSALPNHLGANISATPQASLKITHVWHNQPAYQAGLASGDEIIALNGLRIASKAQLDNLLKRHDNNQPLSCHYFRRDELRSTTIKLEAPLKDRVFIRQVPDASSNIKWLS</sequence>
<accession>A0ABN6CWI9</accession>
<dbReference type="Gene3D" id="2.60.40.3650">
    <property type="match status" value="1"/>
</dbReference>
<dbReference type="InterPro" id="IPR024191">
    <property type="entry name" value="Peptidase_M61"/>
</dbReference>
<reference evidence="2" key="1">
    <citation type="journal article" date="2022" name="Arch. Microbiol.">
        <title>Thiomicrorhabdus immobilis sp. nov., a mesophilic sulfur-oxidizing bacterium isolated from sediment of a brackish lake in northern Japan.</title>
        <authorList>
            <person name="Kojima H."/>
            <person name="Mochizuki J."/>
            <person name="Kanda M."/>
            <person name="Watanabe T."/>
            <person name="Fukui M."/>
        </authorList>
    </citation>
    <scope>NUCLEOTIDE SEQUENCE</scope>
    <source>
        <strain evidence="2">Am19</strain>
    </source>
</reference>
<organism evidence="2 3">
    <name type="scientific">Thiomicrorhabdus immobilis</name>
    <dbReference type="NCBI Taxonomy" id="2791037"/>
    <lineage>
        <taxon>Bacteria</taxon>
        <taxon>Pseudomonadati</taxon>
        <taxon>Pseudomonadota</taxon>
        <taxon>Gammaproteobacteria</taxon>
        <taxon>Thiotrichales</taxon>
        <taxon>Piscirickettsiaceae</taxon>
        <taxon>Thiomicrorhabdus</taxon>
    </lineage>
</organism>
<dbReference type="PROSITE" id="PS50106">
    <property type="entry name" value="PDZ"/>
    <property type="match status" value="1"/>
</dbReference>
<feature type="domain" description="PDZ" evidence="1">
    <location>
        <begin position="503"/>
        <end position="557"/>
    </location>
</feature>
<keyword evidence="3" id="KW-1185">Reference proteome</keyword>
<gene>
    <name evidence="2" type="ORF">THMIRHAM_11650</name>
</gene>